<reference evidence="2 3" key="2">
    <citation type="journal article" date="2019" name="G3 (Bethesda)">
        <title>Hybrid Assembly of the Genome of the Entomopathogenic Nematode Steinernema carpocapsae Identifies the X-Chromosome.</title>
        <authorList>
            <person name="Serra L."/>
            <person name="Macchietto M."/>
            <person name="Macias-Munoz A."/>
            <person name="McGill C.J."/>
            <person name="Rodriguez I.M."/>
            <person name="Rodriguez B."/>
            <person name="Murad R."/>
            <person name="Mortazavi A."/>
        </authorList>
    </citation>
    <scope>NUCLEOTIDE SEQUENCE [LARGE SCALE GENOMIC DNA]</scope>
    <source>
        <strain evidence="2 3">ALL</strain>
    </source>
</reference>
<name>A0A4U5M841_STECR</name>
<proteinExistence type="predicted"/>
<evidence type="ECO:0000313" key="2">
    <source>
        <dbReference type="EMBL" id="TKR65100.1"/>
    </source>
</evidence>
<dbReference type="EMBL" id="AZBU02000009">
    <property type="protein sequence ID" value="TKR65100.1"/>
    <property type="molecule type" value="Genomic_DNA"/>
</dbReference>
<evidence type="ECO:0000313" key="3">
    <source>
        <dbReference type="Proteomes" id="UP000298663"/>
    </source>
</evidence>
<keyword evidence="3" id="KW-1185">Reference proteome</keyword>
<dbReference type="Proteomes" id="UP000298663">
    <property type="component" value="Unassembled WGS sequence"/>
</dbReference>
<evidence type="ECO:0000256" key="1">
    <source>
        <dbReference type="SAM" id="Phobius"/>
    </source>
</evidence>
<protein>
    <submittedName>
        <fullName evidence="2">Uncharacterized protein</fullName>
    </submittedName>
</protein>
<feature type="transmembrane region" description="Helical" evidence="1">
    <location>
        <begin position="40"/>
        <end position="59"/>
    </location>
</feature>
<reference evidence="2 3" key="1">
    <citation type="journal article" date="2015" name="Genome Biol.">
        <title>Comparative genomics of Steinernema reveals deeply conserved gene regulatory networks.</title>
        <authorList>
            <person name="Dillman A.R."/>
            <person name="Macchietto M."/>
            <person name="Porter C.F."/>
            <person name="Rogers A."/>
            <person name="Williams B."/>
            <person name="Antoshechkin I."/>
            <person name="Lee M.M."/>
            <person name="Goodwin Z."/>
            <person name="Lu X."/>
            <person name="Lewis E.E."/>
            <person name="Goodrich-Blair H."/>
            <person name="Stock S.P."/>
            <person name="Adams B.J."/>
            <person name="Sternberg P.W."/>
            <person name="Mortazavi A."/>
        </authorList>
    </citation>
    <scope>NUCLEOTIDE SEQUENCE [LARGE SCALE GENOMIC DNA]</scope>
    <source>
        <strain evidence="2 3">ALL</strain>
    </source>
</reference>
<comment type="caution">
    <text evidence="2">The sequence shown here is derived from an EMBL/GenBank/DDBJ whole genome shotgun (WGS) entry which is preliminary data.</text>
</comment>
<keyword evidence="1" id="KW-1133">Transmembrane helix</keyword>
<sequence length="130" mass="14728">MKSRNVLKNINDLRSADRLVTSAKTSDIQSYSFKAQFVHIWNIVVFRFLAMTFVSVEITHRIGKANMVLAVEERQVTINSVLHKLRSAASPVTLGKLGEAPLGASGAMDAVDEFERDEFHACRKREWDYE</sequence>
<accession>A0A4U5M841</accession>
<keyword evidence="1" id="KW-0472">Membrane</keyword>
<dbReference type="AlphaFoldDB" id="A0A4U5M841"/>
<gene>
    <name evidence="2" type="ORF">L596_025554</name>
</gene>
<keyword evidence="1" id="KW-0812">Transmembrane</keyword>
<organism evidence="2 3">
    <name type="scientific">Steinernema carpocapsae</name>
    <name type="common">Entomopathogenic nematode</name>
    <dbReference type="NCBI Taxonomy" id="34508"/>
    <lineage>
        <taxon>Eukaryota</taxon>
        <taxon>Metazoa</taxon>
        <taxon>Ecdysozoa</taxon>
        <taxon>Nematoda</taxon>
        <taxon>Chromadorea</taxon>
        <taxon>Rhabditida</taxon>
        <taxon>Tylenchina</taxon>
        <taxon>Panagrolaimomorpha</taxon>
        <taxon>Strongyloidoidea</taxon>
        <taxon>Steinernematidae</taxon>
        <taxon>Steinernema</taxon>
    </lineage>
</organism>